<evidence type="ECO:0000256" key="1">
    <source>
        <dbReference type="ARBA" id="ARBA00023002"/>
    </source>
</evidence>
<dbReference type="EMBL" id="JAWDJX010000019">
    <property type="protein sequence ID" value="KAK3052719.1"/>
    <property type="molecule type" value="Genomic_DNA"/>
</dbReference>
<evidence type="ECO:0000313" key="2">
    <source>
        <dbReference type="EMBL" id="KAK3052719.1"/>
    </source>
</evidence>
<dbReference type="PANTHER" id="PTHR35870:SF6">
    <property type="entry name" value="MGS207 PROTEIN"/>
    <property type="match status" value="1"/>
</dbReference>
<gene>
    <name evidence="2" type="ORF">LTR09_006202</name>
</gene>
<dbReference type="GO" id="GO:0016491">
    <property type="term" value="F:oxidoreductase activity"/>
    <property type="evidence" value="ECO:0007669"/>
    <property type="project" value="UniProtKB-KW"/>
</dbReference>
<dbReference type="PANTHER" id="PTHR35870">
    <property type="entry name" value="PROTEIN, PUTATIVE (AFU_ORTHOLOGUE AFUA_5G03330)-RELATED"/>
    <property type="match status" value="1"/>
</dbReference>
<keyword evidence="1" id="KW-0560">Oxidoreductase</keyword>
<dbReference type="AlphaFoldDB" id="A0AAJ0G810"/>
<comment type="caution">
    <text evidence="2">The sequence shown here is derived from an EMBL/GenBank/DDBJ whole genome shotgun (WGS) entry which is preliminary data.</text>
</comment>
<sequence>MPSAHQENNHVNLPEPADLSKLLPVITYPIEELHNERTKTLKQLLNDGHAETAILREPALKFHTHLPHHLGSAYRLGASSKQLHEAYSAEANELLAHDHQLFYRNDNISRENWTEFIQQKPQAVAYVDFFDREVQESSGGWKEVVQRYLYDTKIPLINGLTGGLGHPFIHLAYAYEFQSAAVATEALGLACTELDSFYTDLINAPPDNSKYKTNSLGDIVSAIHRDSRFDGLLHQPGFENTFQLMYSQRDLMLEHWNAWEITDPLQQLEHICDLSVLLAIGTGDAEKQYDFFLAHLMTVAHALRVLWHEFPAERRMTILKEYAMFVMYIYAAQLRRPFDMTSITDFELEGRDWQWVATTALAHEAALDAHFFKVVCAPQAFEGAFGKKQDFYLKAAIKFIVEFNGWTGFGAGTDGFDPSEA</sequence>
<keyword evidence="3" id="KW-1185">Reference proteome</keyword>
<dbReference type="Pfam" id="PF14027">
    <property type="entry name" value="Questin_oxidase"/>
    <property type="match status" value="1"/>
</dbReference>
<reference evidence="2" key="1">
    <citation type="submission" date="2023-04" db="EMBL/GenBank/DDBJ databases">
        <title>Black Yeasts Isolated from many extreme environments.</title>
        <authorList>
            <person name="Coleine C."/>
            <person name="Stajich J.E."/>
            <person name="Selbmann L."/>
        </authorList>
    </citation>
    <scope>NUCLEOTIDE SEQUENCE</scope>
    <source>
        <strain evidence="2">CCFEE 5312</strain>
    </source>
</reference>
<accession>A0AAJ0G810</accession>
<organism evidence="2 3">
    <name type="scientific">Extremus antarcticus</name>
    <dbReference type="NCBI Taxonomy" id="702011"/>
    <lineage>
        <taxon>Eukaryota</taxon>
        <taxon>Fungi</taxon>
        <taxon>Dikarya</taxon>
        <taxon>Ascomycota</taxon>
        <taxon>Pezizomycotina</taxon>
        <taxon>Dothideomycetes</taxon>
        <taxon>Dothideomycetidae</taxon>
        <taxon>Mycosphaerellales</taxon>
        <taxon>Extremaceae</taxon>
        <taxon>Extremus</taxon>
    </lineage>
</organism>
<dbReference type="InterPro" id="IPR025337">
    <property type="entry name" value="Questin_oxidase-like"/>
</dbReference>
<dbReference type="Proteomes" id="UP001271007">
    <property type="component" value="Unassembled WGS sequence"/>
</dbReference>
<evidence type="ECO:0000313" key="3">
    <source>
        <dbReference type="Proteomes" id="UP001271007"/>
    </source>
</evidence>
<protein>
    <submittedName>
        <fullName evidence="2">Uncharacterized protein</fullName>
    </submittedName>
</protein>
<name>A0AAJ0G810_9PEZI</name>
<proteinExistence type="predicted"/>